<dbReference type="NCBIfam" id="TIGR01772">
    <property type="entry name" value="MDH_euk_gproteo"/>
    <property type="match status" value="1"/>
</dbReference>
<dbReference type="InterPro" id="IPR022383">
    <property type="entry name" value="Lactate/malate_DH_C"/>
</dbReference>
<feature type="binding site" evidence="10">
    <location>
        <position position="115"/>
    </location>
    <ligand>
        <name>substrate</name>
    </ligand>
</feature>
<keyword evidence="16" id="KW-1185">Reference proteome</keyword>
<comment type="similarity">
    <text evidence="1">Belongs to the LDH/MDH superfamily. MDH type 1 family.</text>
</comment>
<evidence type="ECO:0000256" key="9">
    <source>
        <dbReference type="PIRSR" id="PIRSR000102-1"/>
    </source>
</evidence>
<evidence type="ECO:0000259" key="13">
    <source>
        <dbReference type="Pfam" id="PF00056"/>
    </source>
</evidence>
<feature type="binding site" evidence="11">
    <location>
        <begin position="36"/>
        <end position="42"/>
    </location>
    <ligand>
        <name>NAD(+)</name>
        <dbReference type="ChEBI" id="CHEBI:57540"/>
    </ligand>
</feature>
<feature type="binding site" evidence="11">
    <location>
        <begin position="145"/>
        <end position="147"/>
    </location>
    <ligand>
        <name>NAD(+)</name>
        <dbReference type="ChEBI" id="CHEBI:57540"/>
    </ligand>
</feature>
<dbReference type="Pfam" id="PF02866">
    <property type="entry name" value="Ldh_1_C"/>
    <property type="match status" value="1"/>
</dbReference>
<feature type="binding site" evidence="11">
    <location>
        <position position="122"/>
    </location>
    <ligand>
        <name>NAD(+)</name>
        <dbReference type="ChEBI" id="CHEBI:57540"/>
    </ligand>
</feature>
<dbReference type="GO" id="GO:0019752">
    <property type="term" value="P:carboxylic acid metabolic process"/>
    <property type="evidence" value="ECO:0007669"/>
    <property type="project" value="InterPro"/>
</dbReference>
<dbReference type="Proteomes" id="UP000078046">
    <property type="component" value="Unassembled WGS sequence"/>
</dbReference>
<dbReference type="Gene3D" id="3.90.110.10">
    <property type="entry name" value="Lactate dehydrogenase/glycoside hydrolase, family 4, C-terminal"/>
    <property type="match status" value="1"/>
</dbReference>
<evidence type="ECO:0000256" key="2">
    <source>
        <dbReference type="ARBA" id="ARBA00011738"/>
    </source>
</evidence>
<feature type="binding site" evidence="10">
    <location>
        <position position="147"/>
    </location>
    <ligand>
        <name>substrate</name>
    </ligand>
</feature>
<evidence type="ECO:0000256" key="10">
    <source>
        <dbReference type="PIRSR" id="PIRSR000102-2"/>
    </source>
</evidence>
<evidence type="ECO:0000256" key="3">
    <source>
        <dbReference type="ARBA" id="ARBA00012995"/>
    </source>
</evidence>
<keyword evidence="7 11" id="KW-0520">NAD</keyword>
<dbReference type="FunFam" id="3.40.50.720:FF:000013">
    <property type="entry name" value="Malate dehydrogenase"/>
    <property type="match status" value="1"/>
</dbReference>
<evidence type="ECO:0000256" key="11">
    <source>
        <dbReference type="PIRSR" id="PIRSR000102-3"/>
    </source>
</evidence>
<evidence type="ECO:0000256" key="1">
    <source>
        <dbReference type="ARBA" id="ARBA00008824"/>
    </source>
</evidence>
<dbReference type="InterPro" id="IPR001236">
    <property type="entry name" value="Lactate/malate_DH_N"/>
</dbReference>
<evidence type="ECO:0000256" key="4">
    <source>
        <dbReference type="ARBA" id="ARBA00016075"/>
    </source>
</evidence>
<feature type="binding site" evidence="10">
    <location>
        <position position="181"/>
    </location>
    <ligand>
        <name>substrate</name>
    </ligand>
</feature>
<feature type="binding site" evidence="11">
    <location>
        <position position="62"/>
    </location>
    <ligand>
        <name>NAD(+)</name>
        <dbReference type="ChEBI" id="CHEBI:57540"/>
    </ligand>
</feature>
<dbReference type="InterPro" id="IPR036291">
    <property type="entry name" value="NAD(P)-bd_dom_sf"/>
</dbReference>
<dbReference type="GO" id="GO:0030060">
    <property type="term" value="F:L-malate dehydrogenase (NAD+) activity"/>
    <property type="evidence" value="ECO:0007669"/>
    <property type="project" value="UniProtKB-EC"/>
</dbReference>
<reference evidence="15 16" key="1">
    <citation type="submission" date="2016-04" db="EMBL/GenBank/DDBJ databases">
        <title>The genome of Intoshia linei affirms orthonectids as highly simplified spiralians.</title>
        <authorList>
            <person name="Mikhailov K.V."/>
            <person name="Slusarev G.S."/>
            <person name="Nikitin M.A."/>
            <person name="Logacheva M.D."/>
            <person name="Penin A."/>
            <person name="Aleoshin V."/>
            <person name="Panchin Y.V."/>
        </authorList>
    </citation>
    <scope>NUCLEOTIDE SEQUENCE [LARGE SCALE GENOMIC DNA]</scope>
    <source>
        <strain evidence="15">Intl2013</strain>
        <tissue evidence="15">Whole animal</tissue>
    </source>
</reference>
<evidence type="ECO:0000256" key="8">
    <source>
        <dbReference type="ARBA" id="ARBA00048313"/>
    </source>
</evidence>
<comment type="catalytic activity">
    <reaction evidence="8">
        <text>(S)-malate + NAD(+) = oxaloacetate + NADH + H(+)</text>
        <dbReference type="Rhea" id="RHEA:21432"/>
        <dbReference type="ChEBI" id="CHEBI:15378"/>
        <dbReference type="ChEBI" id="CHEBI:15589"/>
        <dbReference type="ChEBI" id="CHEBI:16452"/>
        <dbReference type="ChEBI" id="CHEBI:57540"/>
        <dbReference type="ChEBI" id="CHEBI:57945"/>
        <dbReference type="EC" id="1.1.1.37"/>
    </reaction>
</comment>
<dbReference type="InterPro" id="IPR010097">
    <property type="entry name" value="Malate_DH_type1"/>
</dbReference>
<dbReference type="OrthoDB" id="755699at2759"/>
<gene>
    <name evidence="15" type="ORF">A3Q56_02081</name>
</gene>
<feature type="domain" description="Lactate/malate dehydrogenase C-terminal" evidence="14">
    <location>
        <begin position="175"/>
        <end position="338"/>
    </location>
</feature>
<keyword evidence="6 12" id="KW-0560">Oxidoreductase</keyword>
<evidence type="ECO:0000256" key="6">
    <source>
        <dbReference type="ARBA" id="ARBA00023002"/>
    </source>
</evidence>
<protein>
    <recommendedName>
        <fullName evidence="4">Malate dehydrogenase, mitochondrial</fullName>
        <ecNumber evidence="3">1.1.1.37</ecNumber>
    </recommendedName>
</protein>
<comment type="caution">
    <text evidence="15">The sequence shown here is derived from an EMBL/GenBank/DDBJ whole genome shotgun (WGS) entry which is preliminary data.</text>
</comment>
<accession>A0A177B7G8</accession>
<dbReference type="EMBL" id="LWCA01000179">
    <property type="protein sequence ID" value="OAF70185.1"/>
    <property type="molecule type" value="Genomic_DNA"/>
</dbReference>
<dbReference type="Pfam" id="PF00056">
    <property type="entry name" value="Ldh_1_N"/>
    <property type="match status" value="1"/>
</dbReference>
<comment type="subunit">
    <text evidence="2">Homodimer.</text>
</comment>
<evidence type="ECO:0000256" key="5">
    <source>
        <dbReference type="ARBA" id="ARBA00022532"/>
    </source>
</evidence>
<feature type="domain" description="Lactate/malate dehydrogenase N-terminal" evidence="13">
    <location>
        <begin position="31"/>
        <end position="173"/>
    </location>
</feature>
<evidence type="ECO:0000256" key="12">
    <source>
        <dbReference type="RuleBase" id="RU003369"/>
    </source>
</evidence>
<dbReference type="SUPFAM" id="SSF56327">
    <property type="entry name" value="LDH C-terminal domain-like"/>
    <property type="match status" value="1"/>
</dbReference>
<dbReference type="AlphaFoldDB" id="A0A177B7G8"/>
<evidence type="ECO:0000313" key="15">
    <source>
        <dbReference type="EMBL" id="OAF70185.1"/>
    </source>
</evidence>
<proteinExistence type="inferred from homology"/>
<evidence type="ECO:0000313" key="16">
    <source>
        <dbReference type="Proteomes" id="UP000078046"/>
    </source>
</evidence>
<dbReference type="InterPro" id="IPR015955">
    <property type="entry name" value="Lactate_DH/Glyco_Ohase_4_C"/>
</dbReference>
<dbReference type="CDD" id="cd01337">
    <property type="entry name" value="MDH_glyoxysomal_mitochondrial"/>
    <property type="match status" value="1"/>
</dbReference>
<evidence type="ECO:0000256" key="7">
    <source>
        <dbReference type="ARBA" id="ARBA00023027"/>
    </source>
</evidence>
<sequence>MFCRVGKLITNSININSSRFLRIHNYKMQKKVTVLGASGGIGQPLSMLLKLSERIGQLTLYDIANVTGVAADLSHINTSAVVRHFEKNEDLAEALKDSDVVVMPAGIPRKPGMSRDDLFKTNANIVYGLSTAVAKYSPKAIFCIISNPVNSMVPIACEVFKQHNVYDARRIMGVTYLDVVRAHRFLADAKQMKVTELNCPVVGGHSGNTIIPLISQSIPTLKFPRNEQIRLTERIQNAGTEIVEAKKGAGSATLSMAYAAWRFLDSVISALCGEKGIVECAYVPSNVTELSYFSSPLVLGENGVEQNLGLGNMNDYEVDLFNKCIPELKKQIQKGIDFANEKKN</sequence>
<dbReference type="GO" id="GO:0006099">
    <property type="term" value="P:tricarboxylic acid cycle"/>
    <property type="evidence" value="ECO:0007669"/>
    <property type="project" value="UniProtKB-KW"/>
</dbReference>
<feature type="active site" description="Proton acceptor" evidence="9">
    <location>
        <position position="205"/>
    </location>
</feature>
<dbReference type="PIRSF" id="PIRSF000102">
    <property type="entry name" value="Lac_mal_DH"/>
    <property type="match status" value="1"/>
</dbReference>
<keyword evidence="5" id="KW-0816">Tricarboxylic acid cycle</keyword>
<dbReference type="Gene3D" id="3.40.50.720">
    <property type="entry name" value="NAD(P)-binding Rossmann-like Domain"/>
    <property type="match status" value="1"/>
</dbReference>
<dbReference type="GO" id="GO:0005739">
    <property type="term" value="C:mitochondrion"/>
    <property type="evidence" value="ECO:0007669"/>
    <property type="project" value="TreeGrafter"/>
</dbReference>
<dbReference type="InterPro" id="IPR001557">
    <property type="entry name" value="L-lactate/malate_DH"/>
</dbReference>
<dbReference type="PANTHER" id="PTHR11540:SF16">
    <property type="entry name" value="MALATE DEHYDROGENASE, MITOCHONDRIAL"/>
    <property type="match status" value="1"/>
</dbReference>
<feature type="binding site" evidence="11">
    <location>
        <position position="256"/>
    </location>
    <ligand>
        <name>NAD(+)</name>
        <dbReference type="ChEBI" id="CHEBI:57540"/>
    </ligand>
</feature>
<feature type="binding site" evidence="10">
    <location>
        <position position="109"/>
    </location>
    <ligand>
        <name>substrate</name>
    </ligand>
</feature>
<evidence type="ECO:0000259" key="14">
    <source>
        <dbReference type="Pfam" id="PF02866"/>
    </source>
</evidence>
<dbReference type="SUPFAM" id="SSF51735">
    <property type="entry name" value="NAD(P)-binding Rossmann-fold domains"/>
    <property type="match status" value="1"/>
</dbReference>
<dbReference type="FunFam" id="3.90.110.10:FF:000001">
    <property type="entry name" value="Malate dehydrogenase"/>
    <property type="match status" value="1"/>
</dbReference>
<dbReference type="EC" id="1.1.1.37" evidence="3"/>
<dbReference type="PANTHER" id="PTHR11540">
    <property type="entry name" value="MALATE AND LACTATE DEHYDROGENASE"/>
    <property type="match status" value="1"/>
</dbReference>
<organism evidence="15 16">
    <name type="scientific">Intoshia linei</name>
    <dbReference type="NCBI Taxonomy" id="1819745"/>
    <lineage>
        <taxon>Eukaryota</taxon>
        <taxon>Metazoa</taxon>
        <taxon>Spiralia</taxon>
        <taxon>Lophotrochozoa</taxon>
        <taxon>Mesozoa</taxon>
        <taxon>Orthonectida</taxon>
        <taxon>Rhopaluridae</taxon>
        <taxon>Intoshia</taxon>
    </lineage>
</organism>
<name>A0A177B7G8_9BILA</name>